<dbReference type="EMBL" id="LN899820">
    <property type="protein sequence ID" value="CUV56432.1"/>
    <property type="molecule type" value="Genomic_DNA"/>
</dbReference>
<evidence type="ECO:0000313" key="9">
    <source>
        <dbReference type="EMBL" id="CUV23543.1"/>
    </source>
</evidence>
<keyword evidence="2 5" id="KW-0690">Ribosome biogenesis</keyword>
<dbReference type="SMR" id="A0A0K1ZLY7"/>
<organism evidence="13">
    <name type="scientific">Ralstonia solanacearum</name>
    <name type="common">Pseudomonas solanacearum</name>
    <dbReference type="NCBI Taxonomy" id="305"/>
    <lineage>
        <taxon>Bacteria</taxon>
        <taxon>Pseudomonadati</taxon>
        <taxon>Pseudomonadota</taxon>
        <taxon>Betaproteobacteria</taxon>
        <taxon>Burkholderiales</taxon>
        <taxon>Burkholderiaceae</taxon>
        <taxon>Ralstonia</taxon>
        <taxon>Ralstonia solanacearum species complex</taxon>
    </lineage>
</organism>
<dbReference type="EMBL" id="LN899824">
    <property type="protein sequence ID" value="CUV30551.1"/>
    <property type="molecule type" value="Genomic_DNA"/>
</dbReference>
<evidence type="ECO:0000313" key="7">
    <source>
        <dbReference type="EMBL" id="AYA47152.1"/>
    </source>
</evidence>
<dbReference type="GO" id="GO:0043022">
    <property type="term" value="F:ribosome binding"/>
    <property type="evidence" value="ECO:0007669"/>
    <property type="project" value="UniProtKB-UniRule"/>
</dbReference>
<dbReference type="GO" id="GO:1902626">
    <property type="term" value="P:assembly of large subunit precursor of preribosome"/>
    <property type="evidence" value="ECO:0007669"/>
    <property type="project" value="UniProtKB-UniRule"/>
</dbReference>
<evidence type="ECO:0000313" key="10">
    <source>
        <dbReference type="EMBL" id="CUV30551.1"/>
    </source>
</evidence>
<evidence type="ECO:0000313" key="11">
    <source>
        <dbReference type="EMBL" id="CUV33089.1"/>
    </source>
</evidence>
<keyword evidence="3 5" id="KW-0699">rRNA-binding</keyword>
<evidence type="ECO:0000313" key="14">
    <source>
        <dbReference type="EMBL" id="CUV56432.1"/>
    </source>
</evidence>
<dbReference type="PANTHER" id="PTHR38101:SF1">
    <property type="entry name" value="UPF0307 PROTEIN YJGA"/>
    <property type="match status" value="1"/>
</dbReference>
<name>A0A0K1ZLY7_RALSL</name>
<comment type="function">
    <text evidence="5">Member of a network of 50S ribosomal subunit biogenesis factors which assembles along the 30S-50S interface, preventing incorrect 23S rRNA structures from forming. Promotes peptidyl transferase center (PTC) maturation.</text>
</comment>
<dbReference type="AlphaFoldDB" id="A0A0K1ZLY7"/>
<feature type="region of interest" description="Disordered" evidence="6">
    <location>
        <begin position="1"/>
        <end position="41"/>
    </location>
</feature>
<evidence type="ECO:0000313" key="16">
    <source>
        <dbReference type="EMBL" id="UZF13968.1"/>
    </source>
</evidence>
<dbReference type="CDD" id="cd16331">
    <property type="entry name" value="YjgA-like"/>
    <property type="match status" value="1"/>
</dbReference>
<dbReference type="PATRIC" id="fig|305.107.peg.3863"/>
<dbReference type="Gene3D" id="1.10.60.30">
    <property type="entry name" value="PSPTO4464-like domains"/>
    <property type="match status" value="2"/>
</dbReference>
<dbReference type="PANTHER" id="PTHR38101">
    <property type="entry name" value="UPF0307 PROTEIN YJGA"/>
    <property type="match status" value="1"/>
</dbReference>
<evidence type="ECO:0000313" key="17">
    <source>
        <dbReference type="Proteomes" id="UP000262427"/>
    </source>
</evidence>
<feature type="region of interest" description="Disordered" evidence="6">
    <location>
        <begin position="167"/>
        <end position="208"/>
    </location>
</feature>
<dbReference type="SUPFAM" id="SSF158710">
    <property type="entry name" value="PSPTO4464-like"/>
    <property type="match status" value="1"/>
</dbReference>
<dbReference type="InterPro" id="IPR006839">
    <property type="entry name" value="DarP"/>
</dbReference>
<reference evidence="7" key="2">
    <citation type="submission" date="2018-01" db="EMBL/GenBank/DDBJ databases">
        <title>Ralstonia pseudosolanacearum P824 infects blueberry.</title>
        <authorList>
            <person name="Bocsanczy A.M."/>
            <person name="Norman D.J."/>
        </authorList>
    </citation>
    <scope>NUCLEOTIDE SEQUENCE</scope>
    <source>
        <strain evidence="7">P824</strain>
    </source>
</reference>
<reference evidence="16" key="4">
    <citation type="submission" date="2021-10" db="EMBL/GenBank/DDBJ databases">
        <title>Complete genome sequences of five Ralstonia solancearum strains isolated from sunflower.</title>
        <authorList>
            <person name="She X."/>
            <person name="He Z."/>
        </authorList>
    </citation>
    <scope>NUCLEOTIDE SEQUENCE</scope>
    <source>
        <strain evidence="16">RS638</strain>
    </source>
</reference>
<feature type="compositionally biased region" description="Acidic residues" evidence="6">
    <location>
        <begin position="195"/>
        <end position="208"/>
    </location>
</feature>
<evidence type="ECO:0000256" key="5">
    <source>
        <dbReference type="HAMAP-Rule" id="MF_00765"/>
    </source>
</evidence>
<dbReference type="EMBL" id="LN899826">
    <property type="protein sequence ID" value="CUV38704.1"/>
    <property type="molecule type" value="Genomic_DNA"/>
</dbReference>
<keyword evidence="4 5" id="KW-0694">RNA-binding</keyword>
<dbReference type="Pfam" id="PF04751">
    <property type="entry name" value="DarP"/>
    <property type="match status" value="1"/>
</dbReference>
<evidence type="ECO:0000256" key="6">
    <source>
        <dbReference type="SAM" id="MobiDB-lite"/>
    </source>
</evidence>
<dbReference type="EMBL" id="LN899827">
    <property type="protein sequence ID" value="CUV47696.1"/>
    <property type="molecule type" value="Genomic_DNA"/>
</dbReference>
<dbReference type="EMBL" id="LN899821">
    <property type="protein sequence ID" value="CUV17881.1"/>
    <property type="molecule type" value="Genomic_DNA"/>
</dbReference>
<evidence type="ECO:0000313" key="15">
    <source>
        <dbReference type="EMBL" id="CUV61286.1"/>
    </source>
</evidence>
<dbReference type="PIRSF" id="PIRSF016183">
    <property type="entry name" value="UCP016183"/>
    <property type="match status" value="1"/>
</dbReference>
<evidence type="ECO:0000313" key="13">
    <source>
        <dbReference type="EMBL" id="CUV47696.1"/>
    </source>
</evidence>
<evidence type="ECO:0000256" key="3">
    <source>
        <dbReference type="ARBA" id="ARBA00022730"/>
    </source>
</evidence>
<reference evidence="13" key="1">
    <citation type="submission" date="2015-10" db="EMBL/GenBank/DDBJ databases">
        <authorList>
            <person name="Gilbert D.G."/>
        </authorList>
    </citation>
    <scope>NUCLEOTIDE SEQUENCE</scope>
    <source>
        <strain evidence="13">Phyl III-seqv23</strain>
    </source>
</reference>
<evidence type="ECO:0000313" key="12">
    <source>
        <dbReference type="EMBL" id="CUV38704.1"/>
    </source>
</evidence>
<dbReference type="EMBL" id="CP085043">
    <property type="protein sequence ID" value="UZF13968.1"/>
    <property type="molecule type" value="Genomic_DNA"/>
</dbReference>
<evidence type="ECO:0000256" key="4">
    <source>
        <dbReference type="ARBA" id="ARBA00022884"/>
    </source>
</evidence>
<dbReference type="EMBL" id="LN899825">
    <property type="protein sequence ID" value="CUV33089.1"/>
    <property type="molecule type" value="Genomic_DNA"/>
</dbReference>
<gene>
    <name evidence="13" type="primary">yjgA</name>
    <name evidence="5" type="synonym">darP</name>
    <name evidence="16" type="ORF">LH706_13110</name>
    <name evidence="8" type="ORF">PSS4_v1_390077</name>
    <name evidence="15" type="ORF">RD1301_v1_1400011</name>
    <name evidence="7" type="ORF">RSP824_12005</name>
    <name evidence="9" type="ORF">RUN1744_v1_410011</name>
    <name evidence="10" type="ORF">RUN1985_v1_660049</name>
    <name evidence="14" type="ORF">RUN215_v1_790051</name>
    <name evidence="11" type="ORF">TD1301_v1_290011</name>
    <name evidence="12" type="ORF">TF3108_v1_160050</name>
    <name evidence="13" type="ORF">TO10_v1_1060067</name>
</gene>
<keyword evidence="1 5" id="KW-0963">Cytoplasm</keyword>
<dbReference type="HAMAP" id="MF_00765">
    <property type="entry name" value="DarP"/>
    <property type="match status" value="1"/>
</dbReference>
<dbReference type="InterPro" id="IPR023153">
    <property type="entry name" value="DarP_sf"/>
</dbReference>
<dbReference type="GO" id="GO:0005829">
    <property type="term" value="C:cytosol"/>
    <property type="evidence" value="ECO:0007669"/>
    <property type="project" value="TreeGrafter"/>
</dbReference>
<dbReference type="Proteomes" id="UP000262427">
    <property type="component" value="Chromosome CM"/>
</dbReference>
<proteinExistence type="inferred from homology"/>
<reference evidence="17" key="3">
    <citation type="submission" date="2018-01" db="EMBL/GenBank/DDBJ databases">
        <title>Raltonia solanacearum P824 infects blueberry.</title>
        <authorList>
            <person name="Bocsanczy A.M."/>
            <person name="Norman D.J."/>
        </authorList>
    </citation>
    <scope>NUCLEOTIDE SEQUENCE [LARGE SCALE GENOMIC DNA]</scope>
    <source>
        <strain evidence="17">P824</strain>
    </source>
</reference>
<comment type="similarity">
    <text evidence="5">Belongs to the DarP family.</text>
</comment>
<dbReference type="EMBL" id="LN899822">
    <property type="protein sequence ID" value="CUV61286.1"/>
    <property type="molecule type" value="Genomic_DNA"/>
</dbReference>
<evidence type="ECO:0000313" key="8">
    <source>
        <dbReference type="EMBL" id="CUV17881.1"/>
    </source>
</evidence>
<evidence type="ECO:0000256" key="1">
    <source>
        <dbReference type="ARBA" id="ARBA00022490"/>
    </source>
</evidence>
<dbReference type="NCBIfam" id="NF003593">
    <property type="entry name" value="PRK05255.1-1"/>
    <property type="match status" value="1"/>
</dbReference>
<dbReference type="EMBL" id="CP025741">
    <property type="protein sequence ID" value="AYA47152.1"/>
    <property type="molecule type" value="Genomic_DNA"/>
</dbReference>
<comment type="subcellular location">
    <subcellularLocation>
        <location evidence="5">Cytoplasm</location>
    </subcellularLocation>
    <text evidence="5">Associates with late stage pre-50S ribosomal subunits.</text>
</comment>
<dbReference type="EMBL" id="LN899823">
    <property type="protein sequence ID" value="CUV23543.1"/>
    <property type="molecule type" value="Genomic_DNA"/>
</dbReference>
<accession>A0A0K1ZLY7</accession>
<evidence type="ECO:0000256" key="2">
    <source>
        <dbReference type="ARBA" id="ARBA00022517"/>
    </source>
</evidence>
<sequence>MRAMSRASRHNPSYLQPVVRTDIGDEDDPGTPKSKSQRKREVTALQDLGTALEALPKDRLAKVPLPETLADALREARRITSHEGKRRQMQYIGKLMRALTDDDIEAIRRVLATFVGASKAETARLHAIERWRDRLLADDGAITEFIAAHPDTDVQALRTLVRNARKEAQLGKPPKSSRELFQAVKQALAGHDQAGEDAEPSNLEDDQA</sequence>
<dbReference type="GO" id="GO:0019843">
    <property type="term" value="F:rRNA binding"/>
    <property type="evidence" value="ECO:0007669"/>
    <property type="project" value="UniProtKB-UniRule"/>
</dbReference>
<protein>
    <recommendedName>
        <fullName evidence="5">Dual-action ribosomal maturation protein DarP</fullName>
    </recommendedName>
    <alternativeName>
        <fullName evidence="5">Large ribosomal subunit assembly factor DarP</fullName>
    </alternativeName>
</protein>